<feature type="compositionally biased region" description="Basic and acidic residues" evidence="1">
    <location>
        <begin position="743"/>
        <end position="759"/>
    </location>
</feature>
<feature type="region of interest" description="Disordered" evidence="1">
    <location>
        <begin position="371"/>
        <end position="396"/>
    </location>
</feature>
<dbReference type="Proteomes" id="UP000308199">
    <property type="component" value="Unassembled WGS sequence"/>
</dbReference>
<dbReference type="AlphaFoldDB" id="A0A4S4LFZ6"/>
<feature type="compositionally biased region" description="Basic residues" evidence="1">
    <location>
        <begin position="823"/>
        <end position="832"/>
    </location>
</feature>
<dbReference type="EMBL" id="SGPK01000043">
    <property type="protein sequence ID" value="THH10151.1"/>
    <property type="molecule type" value="Genomic_DNA"/>
</dbReference>
<feature type="compositionally biased region" description="Polar residues" evidence="1">
    <location>
        <begin position="650"/>
        <end position="663"/>
    </location>
</feature>
<feature type="compositionally biased region" description="Polar residues" evidence="1">
    <location>
        <begin position="187"/>
        <end position="200"/>
    </location>
</feature>
<evidence type="ECO:0000256" key="1">
    <source>
        <dbReference type="SAM" id="MobiDB-lite"/>
    </source>
</evidence>
<feature type="region of interest" description="Disordered" evidence="1">
    <location>
        <begin position="908"/>
        <end position="929"/>
    </location>
</feature>
<feature type="region of interest" description="Disordered" evidence="1">
    <location>
        <begin position="116"/>
        <end position="142"/>
    </location>
</feature>
<feature type="region of interest" description="Disordered" evidence="1">
    <location>
        <begin position="412"/>
        <end position="497"/>
    </location>
</feature>
<comment type="caution">
    <text evidence="2">The sequence shown here is derived from an EMBL/GenBank/DDBJ whole genome shotgun (WGS) entry which is preliminary data.</text>
</comment>
<feature type="region of interest" description="Disordered" evidence="1">
    <location>
        <begin position="777"/>
        <end position="863"/>
    </location>
</feature>
<dbReference type="OrthoDB" id="354769at2759"/>
<name>A0A4S4LFZ6_9AGAM</name>
<feature type="region of interest" description="Disordered" evidence="1">
    <location>
        <begin position="734"/>
        <end position="759"/>
    </location>
</feature>
<accession>A0A4S4LFZ6</accession>
<feature type="compositionally biased region" description="Low complexity" evidence="1">
    <location>
        <begin position="298"/>
        <end position="307"/>
    </location>
</feature>
<feature type="region of interest" description="Disordered" evidence="1">
    <location>
        <begin position="286"/>
        <end position="312"/>
    </location>
</feature>
<feature type="compositionally biased region" description="Low complexity" evidence="1">
    <location>
        <begin position="413"/>
        <end position="423"/>
    </location>
</feature>
<feature type="compositionally biased region" description="Polar residues" evidence="1">
    <location>
        <begin position="800"/>
        <end position="822"/>
    </location>
</feature>
<gene>
    <name evidence="2" type="ORF">EW145_g1513</name>
</gene>
<organism evidence="2 3">
    <name type="scientific">Phellinidium pouzarii</name>
    <dbReference type="NCBI Taxonomy" id="167371"/>
    <lineage>
        <taxon>Eukaryota</taxon>
        <taxon>Fungi</taxon>
        <taxon>Dikarya</taxon>
        <taxon>Basidiomycota</taxon>
        <taxon>Agaricomycotina</taxon>
        <taxon>Agaricomycetes</taxon>
        <taxon>Hymenochaetales</taxon>
        <taxon>Hymenochaetaceae</taxon>
        <taxon>Phellinidium</taxon>
    </lineage>
</organism>
<sequence length="1020" mass="112081">MMKWTTRKGLHRDRDQAVPVDVQDIPQSVDHRRMYSADSLSPSMSIFPDRPGRPSTPIMNTSDALLITHDIEALLKEDEVVRSQSREIELDNAAFIHDVSPPLGFAGPFVGLPAPPRGPRKTLREQGLRQRPGLSERGHLPTLSMGVVMDNSMDIQRSSNASCAVPSPSDSLPPSILKDVPIESASSLGTDVMNASNMHRTSSRLEEKRSQSPEFGPKRAQYSSDSHVGATPGVDSRLHGKYIPAASSTNSNVDDLAGRVSSSCSAASSTFKSTKIATQLPTRPLLSRVPTSSRDSDFSYSSVSSHDPASTIHESRISISSTIYPSSTCNTSPSPIPWVHYSHQLEGNRSSLCYSEVDQASFEDRSCSIPDTLGHETGAPRRLASPMPERLHSYDSPRMDIFDNSFLPRRPLSASSDVSRRSSPGLKPALPTAPKPDFRRPRSVQPTLNATMASKPPSPSSSPKFSGRIPYHLLTSLSRSDPGHMDSLPPTTNHLSPQDRADLIRKTRKLTQVLGQTPSPLTGPEEDYPISNNCLIPIMAPRKLHPRGALSVSDASIISGTLRSPQDQHLSVVSVEQTDSLSPITFRSSNFVHENDSDDSASPFESPAAQTPMSSRKRNGDVTTRSPTIIDASDSFMELSDTDAHGVMSFPSTHSLINSMSDTQKTEEERRRKRERLAKLHRFLGSRVPAELILGPHEIGAPLPALDPNHVDSGYTLSDGETSSSARLWMRGKRRNSLASSDPLERLADTERVKEHMTEKEKAIVVKRALKMERMFGEQPPQDLFNSDRSRSAQHKSRKFGQSNSVTTKSAPSSPVSGNISKSVHRKGKQSKHSTSSRPGTTESRRGLLGSSGGASGDFGEHELGNDGSSDLYSHYRSSLISLANIVDNDDRRSLVELHEYINEDLSKGHRDNDEWDTKSSVRSERRRSLPLRSSHTSLASQFTYVEAKAEITPFEVRRRRAAKLSHFFGVSYRNLFGEVLDSIETGVREDEGKGTLNADEAKVLLAQLTKLKKRRDELS</sequence>
<feature type="compositionally biased region" description="Polar residues" evidence="1">
    <location>
        <begin position="833"/>
        <end position="842"/>
    </location>
</feature>
<feature type="region of interest" description="Disordered" evidence="1">
    <location>
        <begin position="592"/>
        <end position="629"/>
    </location>
</feature>
<protein>
    <submittedName>
        <fullName evidence="2">Uncharacterized protein</fullName>
    </submittedName>
</protein>
<evidence type="ECO:0000313" key="3">
    <source>
        <dbReference type="Proteomes" id="UP000308199"/>
    </source>
</evidence>
<feature type="compositionally biased region" description="Basic and acidic residues" evidence="1">
    <location>
        <begin position="122"/>
        <end position="139"/>
    </location>
</feature>
<feature type="region of interest" description="Disordered" evidence="1">
    <location>
        <begin position="650"/>
        <end position="673"/>
    </location>
</feature>
<feature type="compositionally biased region" description="Basic and acidic residues" evidence="1">
    <location>
        <begin position="908"/>
        <end position="928"/>
    </location>
</feature>
<reference evidence="2 3" key="1">
    <citation type="submission" date="2019-02" db="EMBL/GenBank/DDBJ databases">
        <title>Genome sequencing of the rare red list fungi Phellinidium pouzarii.</title>
        <authorList>
            <person name="Buettner E."/>
            <person name="Kellner H."/>
        </authorList>
    </citation>
    <scope>NUCLEOTIDE SEQUENCE [LARGE SCALE GENOMIC DNA]</scope>
    <source>
        <strain evidence="2 3">DSM 108285</strain>
    </source>
</reference>
<feature type="region of interest" description="Disordered" evidence="1">
    <location>
        <begin position="187"/>
        <end position="232"/>
    </location>
</feature>
<proteinExistence type="predicted"/>
<evidence type="ECO:0000313" key="2">
    <source>
        <dbReference type="EMBL" id="THH10151.1"/>
    </source>
</evidence>
<keyword evidence="3" id="KW-1185">Reference proteome</keyword>